<keyword evidence="4" id="KW-1185">Reference proteome</keyword>
<reference evidence="2" key="3">
    <citation type="submission" date="2023-01" db="EMBL/GenBank/DDBJ databases">
        <authorList>
            <person name="Sun Q."/>
            <person name="Evtushenko L."/>
        </authorList>
    </citation>
    <scope>NUCLEOTIDE SEQUENCE</scope>
    <source>
        <strain evidence="2">VKM B-1606</strain>
    </source>
</reference>
<dbReference type="SUPFAM" id="SSF53448">
    <property type="entry name" value="Nucleotide-diphospho-sugar transferases"/>
    <property type="match status" value="1"/>
</dbReference>
<evidence type="ECO:0000259" key="1">
    <source>
        <dbReference type="Pfam" id="PF00535"/>
    </source>
</evidence>
<keyword evidence="2" id="KW-0378">Hydrolase</keyword>
<dbReference type="Pfam" id="PF00535">
    <property type="entry name" value="Glycos_transf_2"/>
    <property type="match status" value="1"/>
</dbReference>
<proteinExistence type="predicted"/>
<feature type="domain" description="Glycosyltransferase 2-like" evidence="1">
    <location>
        <begin position="6"/>
        <end position="129"/>
    </location>
</feature>
<dbReference type="RefSeq" id="WP_204948424.1">
    <property type="nucleotide sequence ID" value="NZ_BSFF01000002.1"/>
</dbReference>
<gene>
    <name evidence="2" type="ORF">GCM10008170_12550</name>
    <name evidence="3" type="ORF">JOD31_000157</name>
</gene>
<dbReference type="InterPro" id="IPR050834">
    <property type="entry name" value="Glycosyltransf_2"/>
</dbReference>
<dbReference type="InterPro" id="IPR001173">
    <property type="entry name" value="Glyco_trans_2-like"/>
</dbReference>
<dbReference type="EMBL" id="JAFBCY010000001">
    <property type="protein sequence ID" value="MBM7849945.1"/>
    <property type="molecule type" value="Genomic_DNA"/>
</dbReference>
<name>A0A9W6IUB2_9HYPH</name>
<organism evidence="2 5">
    <name type="scientific">Methylopila capsulata</name>
    <dbReference type="NCBI Taxonomy" id="61654"/>
    <lineage>
        <taxon>Bacteria</taxon>
        <taxon>Pseudomonadati</taxon>
        <taxon>Pseudomonadota</taxon>
        <taxon>Alphaproteobacteria</taxon>
        <taxon>Hyphomicrobiales</taxon>
        <taxon>Methylopilaceae</taxon>
        <taxon>Methylopila</taxon>
    </lineage>
</organism>
<reference evidence="3 4" key="2">
    <citation type="submission" date="2021-01" db="EMBL/GenBank/DDBJ databases">
        <title>Genomic Encyclopedia of Type Strains, Phase IV (KMG-IV): sequencing the most valuable type-strain genomes for metagenomic binning, comparative biology and taxonomic classification.</title>
        <authorList>
            <person name="Goeker M."/>
        </authorList>
    </citation>
    <scope>NUCLEOTIDE SEQUENCE [LARGE SCALE GENOMIC DNA]</scope>
    <source>
        <strain evidence="3 4">DSM 6130</strain>
    </source>
</reference>
<dbReference type="PANTHER" id="PTHR43685">
    <property type="entry name" value="GLYCOSYLTRANSFERASE"/>
    <property type="match status" value="1"/>
</dbReference>
<evidence type="ECO:0000313" key="4">
    <source>
        <dbReference type="Proteomes" id="UP000758856"/>
    </source>
</evidence>
<dbReference type="InterPro" id="IPR029044">
    <property type="entry name" value="Nucleotide-diphossugar_trans"/>
</dbReference>
<protein>
    <submittedName>
        <fullName evidence="2">Glycosyl hydrolase</fullName>
    </submittedName>
    <submittedName>
        <fullName evidence="3">Glycosyltransferase involved in cell wall biosynthesis</fullName>
    </submittedName>
</protein>
<dbReference type="Proteomes" id="UP001143400">
    <property type="component" value="Unassembled WGS sequence"/>
</dbReference>
<reference evidence="2" key="1">
    <citation type="journal article" date="2014" name="Int. J. Syst. Evol. Microbiol.">
        <title>Complete genome sequence of Corynebacterium casei LMG S-19264T (=DSM 44701T), isolated from a smear-ripened cheese.</title>
        <authorList>
            <consortium name="US DOE Joint Genome Institute (JGI-PGF)"/>
            <person name="Walter F."/>
            <person name="Albersmeier A."/>
            <person name="Kalinowski J."/>
            <person name="Ruckert C."/>
        </authorList>
    </citation>
    <scope>NUCLEOTIDE SEQUENCE</scope>
    <source>
        <strain evidence="2">VKM B-1606</strain>
    </source>
</reference>
<dbReference type="Gene3D" id="3.90.550.10">
    <property type="entry name" value="Spore Coat Polysaccharide Biosynthesis Protein SpsA, Chain A"/>
    <property type="match status" value="1"/>
</dbReference>
<accession>A0A9W6IUB2</accession>
<evidence type="ECO:0000313" key="5">
    <source>
        <dbReference type="Proteomes" id="UP001143400"/>
    </source>
</evidence>
<dbReference type="Proteomes" id="UP000758856">
    <property type="component" value="Unassembled WGS sequence"/>
</dbReference>
<dbReference type="PANTHER" id="PTHR43685:SF11">
    <property type="entry name" value="GLYCOSYLTRANSFERASE TAGX-RELATED"/>
    <property type="match status" value="1"/>
</dbReference>
<dbReference type="GO" id="GO:0016787">
    <property type="term" value="F:hydrolase activity"/>
    <property type="evidence" value="ECO:0007669"/>
    <property type="project" value="UniProtKB-KW"/>
</dbReference>
<dbReference type="EMBL" id="BSFF01000002">
    <property type="protein sequence ID" value="GLK55236.1"/>
    <property type="molecule type" value="Genomic_DNA"/>
</dbReference>
<evidence type="ECO:0000313" key="2">
    <source>
        <dbReference type="EMBL" id="GLK55236.1"/>
    </source>
</evidence>
<sequence>MAVVDIAIPCYRYGHFLKDCIESIQAQSLHDVRMLIIDDASPDDSAEAARALAARDPRIEVVVHERNRGALVTYDEGIAWATSPYMLLLSADDFLAPGALARAAALMDAHPKVALTYGRSVDLHEGDPEPTFSDPNAPPEWRLRSGEAFIREHCERIRNLVPTPTAIVRTAVQKRVGGYDRLLPHAGDMEMWMRLAAYGDVADTPLTQAVYRLHGSNMSRAYYALILVDYEQRALAFDTVFKHHGPRVPNARRHHALARRRLAEAAYWTGVARCCRGDMAIGRDVLGFGLALRPRMRLLPPVGQLFRHERPDRKIASVLGDGLRRLALRAGLIPRQSAKGP</sequence>
<comment type="caution">
    <text evidence="2">The sequence shown here is derived from an EMBL/GenBank/DDBJ whole genome shotgun (WGS) entry which is preliminary data.</text>
</comment>
<evidence type="ECO:0000313" key="3">
    <source>
        <dbReference type="EMBL" id="MBM7849945.1"/>
    </source>
</evidence>
<dbReference type="AlphaFoldDB" id="A0A9W6IUB2"/>